<accession>N2AQF7</accession>
<evidence type="ECO:0000313" key="2">
    <source>
        <dbReference type="Proteomes" id="UP000012589"/>
    </source>
</evidence>
<comment type="caution">
    <text evidence="1">The sequence shown here is derived from an EMBL/GenBank/DDBJ whole genome shotgun (WGS) entry which is preliminary data.</text>
</comment>
<keyword evidence="2" id="KW-1185">Reference proteome</keyword>
<gene>
    <name evidence="1" type="ORF">C823_01878</name>
</gene>
<name>N2AQF7_9FIRM</name>
<dbReference type="EMBL" id="AQFT01000060">
    <property type="protein sequence ID" value="EMZ28688.1"/>
    <property type="molecule type" value="Genomic_DNA"/>
</dbReference>
<protein>
    <submittedName>
        <fullName evidence="1">Uncharacterized protein</fullName>
    </submittedName>
</protein>
<organism evidence="1 2">
    <name type="scientific">Eubacterium plexicaudatum ASF492</name>
    <dbReference type="NCBI Taxonomy" id="1235802"/>
    <lineage>
        <taxon>Bacteria</taxon>
        <taxon>Bacillati</taxon>
        <taxon>Bacillota</taxon>
        <taxon>Clostridia</taxon>
        <taxon>Eubacteriales</taxon>
        <taxon>Eubacteriaceae</taxon>
        <taxon>Eubacterium</taxon>
    </lineage>
</organism>
<reference evidence="1 2" key="1">
    <citation type="journal article" date="2014" name="Genome Announc.">
        <title>Draft genome sequences of the altered schaedler flora, a defined bacterial community from gnotobiotic mice.</title>
        <authorList>
            <person name="Wannemuehler M.J."/>
            <person name="Overstreet A.M."/>
            <person name="Ward D.V."/>
            <person name="Phillips G.J."/>
        </authorList>
    </citation>
    <scope>NUCLEOTIDE SEQUENCE [LARGE SCALE GENOMIC DNA]</scope>
    <source>
        <strain evidence="1 2">ASF492</strain>
    </source>
</reference>
<dbReference type="Proteomes" id="UP000012589">
    <property type="component" value="Unassembled WGS sequence"/>
</dbReference>
<proteinExistence type="predicted"/>
<sequence length="43" mass="5057">MNTIDREFLINHGFTEDSENKTLSELFTKRNYSEPPYSKMKSG</sequence>
<dbReference type="HOGENOM" id="CLU_3233758_0_0_9"/>
<evidence type="ECO:0000313" key="1">
    <source>
        <dbReference type="EMBL" id="EMZ28688.1"/>
    </source>
</evidence>
<dbReference type="AlphaFoldDB" id="N2AQF7"/>